<dbReference type="SMART" id="SM00943">
    <property type="entry name" value="Prim-Pol"/>
    <property type="match status" value="1"/>
</dbReference>
<feature type="domain" description="DNA primase/polymerase bifunctional N-terminal" evidence="1">
    <location>
        <begin position="7"/>
        <end position="197"/>
    </location>
</feature>
<dbReference type="Proteomes" id="UP000749040">
    <property type="component" value="Unassembled WGS sequence"/>
</dbReference>
<dbReference type="EMBL" id="JADKYB010000004">
    <property type="protein sequence ID" value="MBM9504537.1"/>
    <property type="molecule type" value="Genomic_DNA"/>
</dbReference>
<dbReference type="RefSeq" id="WP_205356423.1">
    <property type="nucleotide sequence ID" value="NZ_JADKYB010000004.1"/>
</dbReference>
<organism evidence="2 3">
    <name type="scientific">Actinacidiphila acididurans</name>
    <dbReference type="NCBI Taxonomy" id="2784346"/>
    <lineage>
        <taxon>Bacteria</taxon>
        <taxon>Bacillati</taxon>
        <taxon>Actinomycetota</taxon>
        <taxon>Actinomycetes</taxon>
        <taxon>Kitasatosporales</taxon>
        <taxon>Streptomycetaceae</taxon>
        <taxon>Actinacidiphila</taxon>
    </lineage>
</organism>
<evidence type="ECO:0000313" key="2">
    <source>
        <dbReference type="EMBL" id="MBM9504537.1"/>
    </source>
</evidence>
<sequence>MNLIAYAVQAVQRGFRVFPVEPLGKTPHTLIPGQSFTLRWGEAATHSLDRVIEYWSRWPDANIGIACKPSGLLVVDCDMPKQEYALAGTEYAGLHDRFGSLVDGTDVYRHICESLSGDWRECHDTYRVCTGSLGCHYYYRWPTGVGATQASPVPGLLDVRGSAGTWGGYVLGAGSVTHKGAYVAECELPIRDAPGWLVELLRARPRPRLSHPAAEGPFRQPRAGGALGGLVRAVESAQPGNRNQVLLWAARAAAGDGIALDEALGPLTAAYVAVRGDGGERQARATIRSAYRLQGRNG</sequence>
<protein>
    <submittedName>
        <fullName evidence="2">Bifunctional DNA primase/polymerase</fullName>
    </submittedName>
</protein>
<gene>
    <name evidence="2" type="ORF">ITX44_08310</name>
</gene>
<dbReference type="SUPFAM" id="SSF56747">
    <property type="entry name" value="Prim-pol domain"/>
    <property type="match status" value="1"/>
</dbReference>
<comment type="caution">
    <text evidence="2">The sequence shown here is derived from an EMBL/GenBank/DDBJ whole genome shotgun (WGS) entry which is preliminary data.</text>
</comment>
<keyword evidence="3" id="KW-1185">Reference proteome</keyword>
<proteinExistence type="predicted"/>
<dbReference type="CDD" id="cd04859">
    <property type="entry name" value="Prim_Pol"/>
    <property type="match status" value="1"/>
</dbReference>
<evidence type="ECO:0000313" key="3">
    <source>
        <dbReference type="Proteomes" id="UP000749040"/>
    </source>
</evidence>
<accession>A0ABS2TN83</accession>
<dbReference type="Pfam" id="PF09250">
    <property type="entry name" value="Prim-Pol"/>
    <property type="match status" value="1"/>
</dbReference>
<name>A0ABS2TN83_9ACTN</name>
<reference evidence="2 3" key="1">
    <citation type="submission" date="2021-01" db="EMBL/GenBank/DDBJ databases">
        <title>Streptomyces acididurans sp. nov., isolated from a peat swamp forest soil.</title>
        <authorList>
            <person name="Chantavorakit T."/>
            <person name="Duangmal K."/>
        </authorList>
    </citation>
    <scope>NUCLEOTIDE SEQUENCE [LARGE SCALE GENOMIC DNA]</scope>
    <source>
        <strain evidence="2 3">KK5PA1</strain>
    </source>
</reference>
<dbReference type="InterPro" id="IPR015330">
    <property type="entry name" value="DNA_primase/pol_bifunc_N"/>
</dbReference>
<evidence type="ECO:0000259" key="1">
    <source>
        <dbReference type="SMART" id="SM00943"/>
    </source>
</evidence>